<dbReference type="AlphaFoldDB" id="A0AAW9MTR2"/>
<evidence type="ECO:0000313" key="1">
    <source>
        <dbReference type="EMBL" id="MEB3429551.1"/>
    </source>
</evidence>
<organism evidence="1 2">
    <name type="scientific">Citroniella saccharovorans</name>
    <dbReference type="NCBI Taxonomy" id="2053367"/>
    <lineage>
        <taxon>Bacteria</taxon>
        <taxon>Bacillati</taxon>
        <taxon>Bacillota</taxon>
        <taxon>Tissierellia</taxon>
        <taxon>Tissierellales</taxon>
        <taxon>Peptoniphilaceae</taxon>
        <taxon>Citroniella</taxon>
    </lineage>
</organism>
<reference evidence="1 2" key="1">
    <citation type="submission" date="2024-01" db="EMBL/GenBank/DDBJ databases">
        <title>Complete genome sequence of Citroniella saccharovorans strain M6.X9, isolated from human fecal sample.</title>
        <authorList>
            <person name="Cheng G."/>
            <person name="Westerholm M."/>
            <person name="Schnurer A."/>
        </authorList>
    </citation>
    <scope>NUCLEOTIDE SEQUENCE [LARGE SCALE GENOMIC DNA]</scope>
    <source>
        <strain evidence="1 2">DSM 29873</strain>
    </source>
</reference>
<protein>
    <submittedName>
        <fullName evidence="1">RecX family transcriptional regulator</fullName>
    </submittedName>
</protein>
<dbReference type="Proteomes" id="UP001357733">
    <property type="component" value="Unassembled WGS sequence"/>
</dbReference>
<name>A0AAW9MTR2_9FIRM</name>
<keyword evidence="2" id="KW-1185">Reference proteome</keyword>
<accession>A0AAW9MTR2</accession>
<gene>
    <name evidence="1" type="ORF">VLK81_05925</name>
</gene>
<proteinExistence type="predicted"/>
<dbReference type="RefSeq" id="WP_324619735.1">
    <property type="nucleotide sequence ID" value="NZ_JAYKOT010000003.1"/>
</dbReference>
<evidence type="ECO:0000313" key="2">
    <source>
        <dbReference type="Proteomes" id="UP001357733"/>
    </source>
</evidence>
<comment type="caution">
    <text evidence="1">The sequence shown here is derived from an EMBL/GenBank/DDBJ whole genome shotgun (WGS) entry which is preliminary data.</text>
</comment>
<dbReference type="EMBL" id="JAYKOT010000003">
    <property type="protein sequence ID" value="MEB3429551.1"/>
    <property type="molecule type" value="Genomic_DNA"/>
</dbReference>
<sequence>MEIKSIEPKSNYYEINLSNEKYLIKYEQLENLELYVGKIVEFEDYKKIIDSSRFNEIEIKARNYCLKRIVSNVKVSDYLKKFDLKCEEKKIIIYNLNELGLINDELYIENLISSKKLSNSFSRQKLFSFLKFEGYPLELINEKMKDYTEDEEFEKMENIFSRKYKNLDTSDLKLKSKVMNYFLSNLYPLEKVRKLLEED</sequence>